<accession>A0A4S8IUH8</accession>
<dbReference type="AlphaFoldDB" id="A0A4S8IUH8"/>
<evidence type="ECO:0000259" key="8">
    <source>
        <dbReference type="PROSITE" id="PS51294"/>
    </source>
</evidence>
<keyword evidence="2" id="KW-0805">Transcription regulation</keyword>
<keyword evidence="7" id="KW-0472">Membrane</keyword>
<feature type="region of interest" description="Disordered" evidence="6">
    <location>
        <begin position="429"/>
        <end position="460"/>
    </location>
</feature>
<reference evidence="9 10" key="1">
    <citation type="journal article" date="2019" name="Nat. Plants">
        <title>Genome sequencing of Musa balbisiana reveals subgenome evolution and function divergence in polyploid bananas.</title>
        <authorList>
            <person name="Yao X."/>
        </authorList>
    </citation>
    <scope>NUCLEOTIDE SEQUENCE [LARGE SCALE GENOMIC DNA]</scope>
    <source>
        <strain evidence="10">cv. DH-PKW</strain>
        <tissue evidence="9">Leaves</tissue>
    </source>
</reference>
<dbReference type="InterPro" id="IPR006447">
    <property type="entry name" value="Myb_dom_plants"/>
</dbReference>
<dbReference type="GO" id="GO:0005634">
    <property type="term" value="C:nucleus"/>
    <property type="evidence" value="ECO:0007669"/>
    <property type="project" value="UniProtKB-SubCell"/>
</dbReference>
<evidence type="ECO:0000256" key="4">
    <source>
        <dbReference type="ARBA" id="ARBA00023163"/>
    </source>
</evidence>
<gene>
    <name evidence="9" type="ORF">C4D60_Mb10t04090</name>
</gene>
<dbReference type="PANTHER" id="PTHR31003:SF19">
    <property type="entry name" value="MYB FAMILY TRANSCRIPTION FACTOR EFM"/>
    <property type="match status" value="1"/>
</dbReference>
<dbReference type="EMBL" id="PYDT01000008">
    <property type="protein sequence ID" value="THU52448.1"/>
    <property type="molecule type" value="Genomic_DNA"/>
</dbReference>
<proteinExistence type="predicted"/>
<keyword evidence="3" id="KW-0238">DNA-binding</keyword>
<dbReference type="GO" id="GO:0003700">
    <property type="term" value="F:DNA-binding transcription factor activity"/>
    <property type="evidence" value="ECO:0007669"/>
    <property type="project" value="InterPro"/>
</dbReference>
<dbReference type="InterPro" id="IPR001005">
    <property type="entry name" value="SANT/Myb"/>
</dbReference>
<dbReference type="Pfam" id="PF26575">
    <property type="entry name" value="HHO5_N"/>
    <property type="match status" value="1"/>
</dbReference>
<dbReference type="InterPro" id="IPR044787">
    <property type="entry name" value="HHO5-like"/>
</dbReference>
<dbReference type="Gene3D" id="1.10.10.60">
    <property type="entry name" value="Homeodomain-like"/>
    <property type="match status" value="1"/>
</dbReference>
<evidence type="ECO:0000256" key="1">
    <source>
        <dbReference type="ARBA" id="ARBA00004123"/>
    </source>
</evidence>
<keyword evidence="7" id="KW-1133">Transmembrane helix</keyword>
<feature type="transmembrane region" description="Helical" evidence="7">
    <location>
        <begin position="405"/>
        <end position="422"/>
    </location>
</feature>
<feature type="transmembrane region" description="Helical" evidence="7">
    <location>
        <begin position="348"/>
        <end position="370"/>
    </location>
</feature>
<dbReference type="PROSITE" id="PS51294">
    <property type="entry name" value="HTH_MYB"/>
    <property type="match status" value="1"/>
</dbReference>
<protein>
    <recommendedName>
        <fullName evidence="8">HTH myb-type domain-containing protein</fullName>
    </recommendedName>
</protein>
<organism evidence="9 10">
    <name type="scientific">Musa balbisiana</name>
    <name type="common">Banana</name>
    <dbReference type="NCBI Taxonomy" id="52838"/>
    <lineage>
        <taxon>Eukaryota</taxon>
        <taxon>Viridiplantae</taxon>
        <taxon>Streptophyta</taxon>
        <taxon>Embryophyta</taxon>
        <taxon>Tracheophyta</taxon>
        <taxon>Spermatophyta</taxon>
        <taxon>Magnoliopsida</taxon>
        <taxon>Liliopsida</taxon>
        <taxon>Zingiberales</taxon>
        <taxon>Musaceae</taxon>
        <taxon>Musa</taxon>
    </lineage>
</organism>
<feature type="transmembrane region" description="Helical" evidence="7">
    <location>
        <begin position="137"/>
        <end position="160"/>
    </location>
</feature>
<feature type="compositionally biased region" description="Basic and acidic residues" evidence="6">
    <location>
        <begin position="864"/>
        <end position="883"/>
    </location>
</feature>
<dbReference type="GO" id="GO:0003677">
    <property type="term" value="F:DNA binding"/>
    <property type="evidence" value="ECO:0007669"/>
    <property type="project" value="UniProtKB-KW"/>
</dbReference>
<feature type="domain" description="HTH myb-type" evidence="8">
    <location>
        <begin position="725"/>
        <end position="785"/>
    </location>
</feature>
<dbReference type="InterPro" id="IPR058673">
    <property type="entry name" value="HHO5-like_N"/>
</dbReference>
<evidence type="ECO:0000256" key="5">
    <source>
        <dbReference type="ARBA" id="ARBA00023242"/>
    </source>
</evidence>
<comment type="caution">
    <text evidence="9">The sequence shown here is derived from an EMBL/GenBank/DDBJ whole genome shotgun (WGS) entry which is preliminary data.</text>
</comment>
<feature type="transmembrane region" description="Helical" evidence="7">
    <location>
        <begin position="166"/>
        <end position="186"/>
    </location>
</feature>
<dbReference type="NCBIfam" id="TIGR01557">
    <property type="entry name" value="myb_SHAQKYF"/>
    <property type="match status" value="1"/>
</dbReference>
<dbReference type="Proteomes" id="UP000317650">
    <property type="component" value="Chromosome 10"/>
</dbReference>
<feature type="transmembrane region" description="Helical" evidence="7">
    <location>
        <begin position="251"/>
        <end position="269"/>
    </location>
</feature>
<sequence length="930" mass="102319">MVLGRRGWTRTRAVSRRLVLPVFPTSREMHLAVHFPSSRRSLFAHRTILRKIRPTRGSIGPKPASILSLESRSSPACFPIGSLCLFLLFVAGIPAKSSCIGVVLLLRRVWISPAERIIMDGVKPEASKQYYATSSLVVGYALCSSLLAVINKFAITMFNYPGLLTALQYLTSTLGVWVLGRLGFLYHDPFNLETAKKFLPAAIVFYLAIFTNTNLLRHANVDTFIVFRSLTPLLVAIADTAFRKQPCPSKLTFSSLVIILGGAVGYVMTDSAFTLTAYSWAFAYLVTITTEMVYIKHMVTNLGLNTWGFVFYNNLLSLMMAPVFWVVTGEYADVFTAYGSSYGNWFDFVAFVAVALSCVFGLLISFFGFAARKAISATAFTVTGVVNKFLTVAINVLIWDKHASSLGLVCLLLTLIGGVLYQQSVTGKRSQRDGSTDSKQANSAVGNVDSEDEKQGKGLSGKDSASLLFVLWEMHLDKGPSCSRIQWSCLICKPKSAPESLKQHISTPLISSQLSDQRRESLQYLVAVAPAMGSPPKLSLDYKLDNYTEVAKAAGAQPEQNQKIQEFLARLEEERHKIEFFKRELPLCMQLLNNAIEIYKQQLQERVPLKHMNVDGSDKANWMVSAQLWSPPDDAAKQQAAAPPKEADVIPKLALDTTKQRSGGAFLPFSREKSRGAHATSAEKVVEEEKKCAELENEIVNTGRHSGANGHGNTADSQAAAAPPTHRKARRCWSPDLHRRFVNALQMLGGSQVATPKQIRELMKVDGLTNDEVKSHLQKYRLHTRRPIPAPHAAAGAGAPPQLVVLGGIWVPPEYATSVGPAMYGAHVAPVPREFYSPVPHHQYHHLHYPPLGLGASNPAASRGRTEDSPEPEVRSGGERSESIEEEEEEVRKREEEEEEEEAPASSEKALVPLMVKAEDDNGGDVVLKI</sequence>
<feature type="transmembrane region" description="Helical" evidence="7">
    <location>
        <begin position="80"/>
        <end position="106"/>
    </location>
</feature>
<comment type="subcellular location">
    <subcellularLocation>
        <location evidence="1">Nucleus</location>
    </subcellularLocation>
</comment>
<evidence type="ECO:0000256" key="3">
    <source>
        <dbReference type="ARBA" id="ARBA00023125"/>
    </source>
</evidence>
<keyword evidence="4" id="KW-0804">Transcription</keyword>
<feature type="region of interest" description="Disordered" evidence="6">
    <location>
        <begin position="847"/>
        <end position="930"/>
    </location>
</feature>
<feature type="transmembrane region" description="Helical" evidence="7">
    <location>
        <begin position="275"/>
        <end position="295"/>
    </location>
</feature>
<dbReference type="InterPro" id="IPR017930">
    <property type="entry name" value="Myb_dom"/>
</dbReference>
<dbReference type="SUPFAM" id="SSF46689">
    <property type="entry name" value="Homeodomain-like"/>
    <property type="match status" value="1"/>
</dbReference>
<feature type="region of interest" description="Disordered" evidence="6">
    <location>
        <begin position="704"/>
        <end position="730"/>
    </location>
</feature>
<evidence type="ECO:0000256" key="7">
    <source>
        <dbReference type="SAM" id="Phobius"/>
    </source>
</evidence>
<dbReference type="InterPro" id="IPR004853">
    <property type="entry name" value="Sugar_P_trans_dom"/>
</dbReference>
<dbReference type="Pfam" id="PF00249">
    <property type="entry name" value="Myb_DNA-binding"/>
    <property type="match status" value="1"/>
</dbReference>
<dbReference type="PANTHER" id="PTHR31003">
    <property type="entry name" value="MYB FAMILY TRANSCRIPTION FACTOR"/>
    <property type="match status" value="1"/>
</dbReference>
<dbReference type="Pfam" id="PF03151">
    <property type="entry name" value="TPT"/>
    <property type="match status" value="1"/>
</dbReference>
<evidence type="ECO:0000313" key="10">
    <source>
        <dbReference type="Proteomes" id="UP000317650"/>
    </source>
</evidence>
<feature type="transmembrane region" description="Helical" evidence="7">
    <location>
        <begin position="307"/>
        <end position="328"/>
    </location>
</feature>
<feature type="transmembrane region" description="Helical" evidence="7">
    <location>
        <begin position="198"/>
        <end position="217"/>
    </location>
</feature>
<keyword evidence="7" id="KW-0812">Transmembrane</keyword>
<keyword evidence="5" id="KW-0539">Nucleus</keyword>
<keyword evidence="10" id="KW-1185">Reference proteome</keyword>
<dbReference type="FunFam" id="1.10.10.60:FF:000002">
    <property type="entry name" value="Myb family transcription factor"/>
    <property type="match status" value="1"/>
</dbReference>
<evidence type="ECO:0000256" key="2">
    <source>
        <dbReference type="ARBA" id="ARBA00023015"/>
    </source>
</evidence>
<name>A0A4S8IUH8_MUSBA</name>
<dbReference type="InterPro" id="IPR009057">
    <property type="entry name" value="Homeodomain-like_sf"/>
</dbReference>
<evidence type="ECO:0000313" key="9">
    <source>
        <dbReference type="EMBL" id="THU52448.1"/>
    </source>
</evidence>
<evidence type="ECO:0000256" key="6">
    <source>
        <dbReference type="SAM" id="MobiDB-lite"/>
    </source>
</evidence>